<evidence type="ECO:0000313" key="2">
    <source>
        <dbReference type="Proteomes" id="UP000887569"/>
    </source>
</evidence>
<reference evidence="3" key="1">
    <citation type="submission" date="2022-11" db="UniProtKB">
        <authorList>
            <consortium name="WormBaseParasite"/>
        </authorList>
    </citation>
    <scope>IDENTIFICATION</scope>
</reference>
<sequence>MARTKKNAEGSRTPKSKMTVVQKKAPVAKKTFKGNAKTIVIVTDGAFSS</sequence>
<dbReference type="Proteomes" id="UP000887569">
    <property type="component" value="Unplaced"/>
</dbReference>
<proteinExistence type="predicted"/>
<dbReference type="AlphaFoldDB" id="A0A915B2W4"/>
<keyword evidence="2" id="KW-1185">Reference proteome</keyword>
<protein>
    <submittedName>
        <fullName evidence="3">Poly [ADP-ribose] polymerase</fullName>
    </submittedName>
</protein>
<dbReference type="WBParaSite" id="PgR024_g098_t07">
    <property type="protein sequence ID" value="PgR024_g098_t07"/>
    <property type="gene ID" value="PgR024_g098"/>
</dbReference>
<feature type="region of interest" description="Disordered" evidence="1">
    <location>
        <begin position="1"/>
        <end position="22"/>
    </location>
</feature>
<organism evidence="2 3">
    <name type="scientific">Parascaris univalens</name>
    <name type="common">Nematode worm</name>
    <dbReference type="NCBI Taxonomy" id="6257"/>
    <lineage>
        <taxon>Eukaryota</taxon>
        <taxon>Metazoa</taxon>
        <taxon>Ecdysozoa</taxon>
        <taxon>Nematoda</taxon>
        <taxon>Chromadorea</taxon>
        <taxon>Rhabditida</taxon>
        <taxon>Spirurina</taxon>
        <taxon>Ascaridomorpha</taxon>
        <taxon>Ascaridoidea</taxon>
        <taxon>Ascarididae</taxon>
        <taxon>Parascaris</taxon>
    </lineage>
</organism>
<name>A0A915B2W4_PARUN</name>
<evidence type="ECO:0000313" key="3">
    <source>
        <dbReference type="WBParaSite" id="PgR024_g098_t07"/>
    </source>
</evidence>
<accession>A0A915B2W4</accession>
<evidence type="ECO:0000256" key="1">
    <source>
        <dbReference type="SAM" id="MobiDB-lite"/>
    </source>
</evidence>